<proteinExistence type="predicted"/>
<protein>
    <recommendedName>
        <fullName evidence="1">DUF5722 domain-containing protein</fullName>
    </recommendedName>
</protein>
<gene>
    <name evidence="2" type="ORF">FEM03_08765</name>
</gene>
<keyword evidence="3" id="KW-1185">Reference proteome</keyword>
<dbReference type="InterPro" id="IPR017853">
    <property type="entry name" value="GH"/>
</dbReference>
<sequence length="453" mass="51120">MSTSLLPHPPLKRKQKCLTHSFIRVTLTQTMLLRFLLFSAFTTSLIAQDPTPFPTTDSIKGLQVQMVDDALSLGIRHAALNVSLGQMMATAADPNPTIFLHHGQQHRINTAYLQQLDAQIKPLSDHHVLVYLILLAYPTKDPVRDQLLLHPNARPDGKYTIAAFNTVTPEGRDNYSALAAFLASRYSGANPTSGRVWGYIIGNEVNSQWIWYNLGKMPVDQAAGNYHEAVRLAHDAIRPHSAHARVYLSFDHHWNASMPNISDQESYPAKTFIDHFARIARESPSGDFEWHIAHHPYPDDLGNPRTWLDKNAWPTDNSPHITFKNLGVATQYMTRPELLWNGKPRRIILSEQGIHCLATPDGEDLQAAGFAYAWEQTTRQPGIDAMIWHRHVDHAHEGGLRLGLWENKPNSIADPHRPRRIHDLFKKAGTDQWPATTQFALPLIGIPGWQDLQ</sequence>
<accession>A0A5R8KFB4</accession>
<comment type="caution">
    <text evidence="2">The sequence shown here is derived from an EMBL/GenBank/DDBJ whole genome shotgun (WGS) entry which is preliminary data.</text>
</comment>
<reference evidence="2 3" key="1">
    <citation type="submission" date="2019-05" db="EMBL/GenBank/DDBJ databases">
        <title>Verrucobacter flavum gen. nov., sp. nov. a new member of the family Verrucomicrobiaceae.</title>
        <authorList>
            <person name="Szuroczki S."/>
            <person name="Abbaszade G."/>
            <person name="Szabo A."/>
            <person name="Felfoldi T."/>
            <person name="Schumann P."/>
            <person name="Boka K."/>
            <person name="Keki Z."/>
            <person name="Toumi M."/>
            <person name="Toth E."/>
        </authorList>
    </citation>
    <scope>NUCLEOTIDE SEQUENCE [LARGE SCALE GENOMIC DNA]</scope>
    <source>
        <strain evidence="2 3">MG-N-17</strain>
    </source>
</reference>
<evidence type="ECO:0000259" key="1">
    <source>
        <dbReference type="Pfam" id="PF18989"/>
    </source>
</evidence>
<evidence type="ECO:0000313" key="2">
    <source>
        <dbReference type="EMBL" id="TLD71000.1"/>
    </source>
</evidence>
<dbReference type="SUPFAM" id="SSF51445">
    <property type="entry name" value="(Trans)glycosidases"/>
    <property type="match status" value="1"/>
</dbReference>
<feature type="domain" description="DUF5722" evidence="1">
    <location>
        <begin position="53"/>
        <end position="451"/>
    </location>
</feature>
<dbReference type="InterPro" id="IPR043780">
    <property type="entry name" value="DUF5722"/>
</dbReference>
<dbReference type="AlphaFoldDB" id="A0A5R8KFB4"/>
<dbReference type="Proteomes" id="UP000306196">
    <property type="component" value="Unassembled WGS sequence"/>
</dbReference>
<evidence type="ECO:0000313" key="3">
    <source>
        <dbReference type="Proteomes" id="UP000306196"/>
    </source>
</evidence>
<organism evidence="2 3">
    <name type="scientific">Phragmitibacter flavus</name>
    <dbReference type="NCBI Taxonomy" id="2576071"/>
    <lineage>
        <taxon>Bacteria</taxon>
        <taxon>Pseudomonadati</taxon>
        <taxon>Verrucomicrobiota</taxon>
        <taxon>Verrucomicrobiia</taxon>
        <taxon>Verrucomicrobiales</taxon>
        <taxon>Verrucomicrobiaceae</taxon>
        <taxon>Phragmitibacter</taxon>
    </lineage>
</organism>
<name>A0A5R8KFB4_9BACT</name>
<dbReference type="EMBL" id="VAUV01000006">
    <property type="protein sequence ID" value="TLD71000.1"/>
    <property type="molecule type" value="Genomic_DNA"/>
</dbReference>
<dbReference type="Pfam" id="PF18989">
    <property type="entry name" value="DUF5722"/>
    <property type="match status" value="1"/>
</dbReference>
<dbReference type="Gene3D" id="3.20.20.80">
    <property type="entry name" value="Glycosidases"/>
    <property type="match status" value="1"/>
</dbReference>